<feature type="region of interest" description="Disordered" evidence="1">
    <location>
        <begin position="159"/>
        <end position="198"/>
    </location>
</feature>
<keyword evidence="2" id="KW-1133">Transmembrane helix</keyword>
<keyword evidence="4" id="KW-1185">Reference proteome</keyword>
<dbReference type="EMBL" id="CP060713">
    <property type="protein sequence ID" value="QNN53096.1"/>
    <property type="molecule type" value="Genomic_DNA"/>
</dbReference>
<feature type="transmembrane region" description="Helical" evidence="2">
    <location>
        <begin position="40"/>
        <end position="58"/>
    </location>
</feature>
<evidence type="ECO:0000313" key="4">
    <source>
        <dbReference type="Proteomes" id="UP000515947"/>
    </source>
</evidence>
<name>A0A7G9RBX1_9ACTN</name>
<dbReference type="Proteomes" id="UP000515947">
    <property type="component" value="Chromosome"/>
</dbReference>
<accession>A0A7G9RBX1</accession>
<feature type="compositionally biased region" description="Basic and acidic residues" evidence="1">
    <location>
        <begin position="164"/>
        <end position="173"/>
    </location>
</feature>
<organism evidence="3 4">
    <name type="scientific">Nocardioides mesophilus</name>
    <dbReference type="NCBI Taxonomy" id="433659"/>
    <lineage>
        <taxon>Bacteria</taxon>
        <taxon>Bacillati</taxon>
        <taxon>Actinomycetota</taxon>
        <taxon>Actinomycetes</taxon>
        <taxon>Propionibacteriales</taxon>
        <taxon>Nocardioidaceae</taxon>
        <taxon>Nocardioides</taxon>
    </lineage>
</organism>
<dbReference type="KEGG" id="nmes:H9L09_00910"/>
<protein>
    <recommendedName>
        <fullName evidence="5">Cell division protein FtsL</fullName>
    </recommendedName>
</protein>
<evidence type="ECO:0000256" key="2">
    <source>
        <dbReference type="SAM" id="Phobius"/>
    </source>
</evidence>
<keyword evidence="2" id="KW-0812">Transmembrane</keyword>
<feature type="compositionally biased region" description="Low complexity" evidence="1">
    <location>
        <begin position="185"/>
        <end position="198"/>
    </location>
</feature>
<gene>
    <name evidence="3" type="ORF">H9L09_00910</name>
</gene>
<proteinExistence type="predicted"/>
<evidence type="ECO:0000256" key="1">
    <source>
        <dbReference type="SAM" id="MobiDB-lite"/>
    </source>
</evidence>
<reference evidence="3 4" key="1">
    <citation type="submission" date="2020-08" db="EMBL/GenBank/DDBJ databases">
        <title>Genome sequence of Nocardioides mesophilus KACC 16243T.</title>
        <authorList>
            <person name="Hyun D.-W."/>
            <person name="Bae J.-W."/>
        </authorList>
    </citation>
    <scope>NUCLEOTIDE SEQUENCE [LARGE SCALE GENOMIC DNA]</scope>
    <source>
        <strain evidence="3 4">KACC 16243</strain>
    </source>
</reference>
<dbReference type="RefSeq" id="WP_187578938.1">
    <property type="nucleotide sequence ID" value="NZ_CP060713.1"/>
</dbReference>
<keyword evidence="2" id="KW-0472">Membrane</keyword>
<evidence type="ECO:0000313" key="3">
    <source>
        <dbReference type="EMBL" id="QNN53096.1"/>
    </source>
</evidence>
<sequence length="198" mass="21201">MSALINQARMRAPRIAEAAVDRARLTVVPRRRTRAPRVPFVMLVSLLLVLGVAGLLTFNTSMQQASFAATALETRADALAAREQSLRMELEQLRDPQRLAVQARDMGMVAPSSPTFLRLSDGKVLGPLVPAGPTDGVRVTPLPAVLPANLRPRKVIVPAPAPAHTDRSGRHGAADPAAGDRTGTKKQQQDQQTGQQGE</sequence>
<dbReference type="AlphaFoldDB" id="A0A7G9RBX1"/>
<evidence type="ECO:0008006" key="5">
    <source>
        <dbReference type="Google" id="ProtNLM"/>
    </source>
</evidence>